<dbReference type="PANTHER" id="PTHR45566:SF2">
    <property type="entry name" value="NARL SUBFAMILY"/>
    <property type="match status" value="1"/>
</dbReference>
<protein>
    <submittedName>
        <fullName evidence="6">Two component transcriptional regulator, LuxR family</fullName>
    </submittedName>
</protein>
<dbReference type="InterPro" id="IPR001789">
    <property type="entry name" value="Sig_transdc_resp-reg_receiver"/>
</dbReference>
<dbReference type="PANTHER" id="PTHR45566">
    <property type="entry name" value="HTH-TYPE TRANSCRIPTIONAL REGULATOR YHJB-RELATED"/>
    <property type="match status" value="1"/>
</dbReference>
<evidence type="ECO:0000256" key="2">
    <source>
        <dbReference type="ARBA" id="ARBA00023125"/>
    </source>
</evidence>
<dbReference type="InterPro" id="IPR051015">
    <property type="entry name" value="EvgA-like"/>
</dbReference>
<dbReference type="GO" id="GO:0003677">
    <property type="term" value="F:DNA binding"/>
    <property type="evidence" value="ECO:0007669"/>
    <property type="project" value="UniProtKB-KW"/>
</dbReference>
<evidence type="ECO:0000313" key="6">
    <source>
        <dbReference type="EMBL" id="SHJ90186.1"/>
    </source>
</evidence>
<dbReference type="RefSeq" id="WP_072995392.1">
    <property type="nucleotide sequence ID" value="NZ_FQYU01000012.1"/>
</dbReference>
<dbReference type="GO" id="GO:0006355">
    <property type="term" value="P:regulation of DNA-templated transcription"/>
    <property type="evidence" value="ECO:0007669"/>
    <property type="project" value="InterPro"/>
</dbReference>
<dbReference type="CDD" id="cd06170">
    <property type="entry name" value="LuxR_C_like"/>
    <property type="match status" value="1"/>
</dbReference>
<dbReference type="AlphaFoldDB" id="A0A1M6N3F4"/>
<evidence type="ECO:0000259" key="4">
    <source>
        <dbReference type="PROSITE" id="PS50043"/>
    </source>
</evidence>
<dbReference type="Gene3D" id="3.40.50.2300">
    <property type="match status" value="1"/>
</dbReference>
<dbReference type="PROSITE" id="PS50043">
    <property type="entry name" value="HTH_LUXR_2"/>
    <property type="match status" value="1"/>
</dbReference>
<dbReference type="GO" id="GO:0000160">
    <property type="term" value="P:phosphorelay signal transduction system"/>
    <property type="evidence" value="ECO:0007669"/>
    <property type="project" value="InterPro"/>
</dbReference>
<dbReference type="CDD" id="cd17535">
    <property type="entry name" value="REC_NarL-like"/>
    <property type="match status" value="1"/>
</dbReference>
<dbReference type="SUPFAM" id="SSF52172">
    <property type="entry name" value="CheY-like"/>
    <property type="match status" value="1"/>
</dbReference>
<dbReference type="InterPro" id="IPR016032">
    <property type="entry name" value="Sig_transdc_resp-reg_C-effctor"/>
</dbReference>
<sequence length="213" mass="24462">MNTTLSNIIVIDNDRNFHEAYHTYFEPYLEYSLKGVYTSITDALSEYDAVRPQIIFSEVELPGTSGIEGIQLFRKKDPDVKIIMLSENKEFELVKKAFKHTANGYLSKPVSERTLFNALDSIKREGSTMSSDIVSQMISKFQKRSNDFFSERENQVIEYLCQGATYKTIAEKLFVTASAINFHIQNIYLKLNVNSKSEALRKLQEMEISRAVI</sequence>
<keyword evidence="1" id="KW-0597">Phosphoprotein</keyword>
<dbReference type="SMART" id="SM00448">
    <property type="entry name" value="REC"/>
    <property type="match status" value="1"/>
</dbReference>
<proteinExistence type="predicted"/>
<organism evidence="6 7">
    <name type="scientific">Pseudozobellia thermophila</name>
    <dbReference type="NCBI Taxonomy" id="192903"/>
    <lineage>
        <taxon>Bacteria</taxon>
        <taxon>Pseudomonadati</taxon>
        <taxon>Bacteroidota</taxon>
        <taxon>Flavobacteriia</taxon>
        <taxon>Flavobacteriales</taxon>
        <taxon>Flavobacteriaceae</taxon>
        <taxon>Pseudozobellia</taxon>
    </lineage>
</organism>
<dbReference type="OrthoDB" id="9797341at2"/>
<dbReference type="InterPro" id="IPR058245">
    <property type="entry name" value="NreC/VraR/RcsB-like_REC"/>
</dbReference>
<dbReference type="Proteomes" id="UP000184543">
    <property type="component" value="Unassembled WGS sequence"/>
</dbReference>
<dbReference type="EMBL" id="FQYU01000012">
    <property type="protein sequence ID" value="SHJ90186.1"/>
    <property type="molecule type" value="Genomic_DNA"/>
</dbReference>
<comment type="caution">
    <text evidence="3">Lacks conserved residue(s) required for the propagation of feature annotation.</text>
</comment>
<dbReference type="STRING" id="192903.SAMN04488513_1125"/>
<keyword evidence="2" id="KW-0238">DNA-binding</keyword>
<evidence type="ECO:0000256" key="1">
    <source>
        <dbReference type="ARBA" id="ARBA00022553"/>
    </source>
</evidence>
<dbReference type="InterPro" id="IPR011006">
    <property type="entry name" value="CheY-like_superfamily"/>
</dbReference>
<feature type="domain" description="HTH luxR-type" evidence="4">
    <location>
        <begin position="142"/>
        <end position="207"/>
    </location>
</feature>
<dbReference type="InterPro" id="IPR000792">
    <property type="entry name" value="Tscrpt_reg_LuxR_C"/>
</dbReference>
<dbReference type="PROSITE" id="PS50110">
    <property type="entry name" value="RESPONSE_REGULATORY"/>
    <property type="match status" value="1"/>
</dbReference>
<evidence type="ECO:0000259" key="5">
    <source>
        <dbReference type="PROSITE" id="PS50110"/>
    </source>
</evidence>
<dbReference type="Pfam" id="PF00072">
    <property type="entry name" value="Response_reg"/>
    <property type="match status" value="1"/>
</dbReference>
<reference evidence="7" key="1">
    <citation type="submission" date="2016-11" db="EMBL/GenBank/DDBJ databases">
        <authorList>
            <person name="Varghese N."/>
            <person name="Submissions S."/>
        </authorList>
    </citation>
    <scope>NUCLEOTIDE SEQUENCE [LARGE SCALE GENOMIC DNA]</scope>
    <source>
        <strain evidence="7">DSM 19858</strain>
    </source>
</reference>
<dbReference type="PRINTS" id="PR00038">
    <property type="entry name" value="HTHLUXR"/>
</dbReference>
<name>A0A1M6N3F4_9FLAO</name>
<evidence type="ECO:0000313" key="7">
    <source>
        <dbReference type="Proteomes" id="UP000184543"/>
    </source>
</evidence>
<dbReference type="SMART" id="SM00421">
    <property type="entry name" value="HTH_LUXR"/>
    <property type="match status" value="1"/>
</dbReference>
<keyword evidence="7" id="KW-1185">Reference proteome</keyword>
<evidence type="ECO:0000256" key="3">
    <source>
        <dbReference type="PROSITE-ProRule" id="PRU00169"/>
    </source>
</evidence>
<accession>A0A1M6N3F4</accession>
<dbReference type="SUPFAM" id="SSF46894">
    <property type="entry name" value="C-terminal effector domain of the bipartite response regulators"/>
    <property type="match status" value="1"/>
</dbReference>
<feature type="domain" description="Response regulatory" evidence="5">
    <location>
        <begin position="7"/>
        <end position="123"/>
    </location>
</feature>
<dbReference type="Pfam" id="PF00196">
    <property type="entry name" value="GerE"/>
    <property type="match status" value="1"/>
</dbReference>
<gene>
    <name evidence="6" type="ORF">SAMN04488513_1125</name>
</gene>